<dbReference type="GO" id="GO:0009318">
    <property type="term" value="C:exodeoxyribonuclease VII complex"/>
    <property type="evidence" value="ECO:0007669"/>
    <property type="project" value="InterPro"/>
</dbReference>
<accession>A0A645D782</accession>
<protein>
    <submittedName>
        <fullName evidence="2">Exodeoxyribonuclease 7 large subunit</fullName>
        <ecNumber evidence="2">3.1.11.6</ecNumber>
    </submittedName>
</protein>
<dbReference type="EMBL" id="VSSQ01033352">
    <property type="protein sequence ID" value="MPM84918.1"/>
    <property type="molecule type" value="Genomic_DNA"/>
</dbReference>
<comment type="caution">
    <text evidence="2">The sequence shown here is derived from an EMBL/GenBank/DDBJ whole genome shotgun (WGS) entry which is preliminary data.</text>
</comment>
<organism evidence="2">
    <name type="scientific">bioreactor metagenome</name>
    <dbReference type="NCBI Taxonomy" id="1076179"/>
    <lineage>
        <taxon>unclassified sequences</taxon>
        <taxon>metagenomes</taxon>
        <taxon>ecological metagenomes</taxon>
    </lineage>
</organism>
<dbReference type="PANTHER" id="PTHR30008">
    <property type="entry name" value="EXODEOXYRIBONUCLEASE 7 LARGE SUBUNIT"/>
    <property type="match status" value="1"/>
</dbReference>
<name>A0A645D782_9ZZZZ</name>
<evidence type="ECO:0000259" key="1">
    <source>
        <dbReference type="Pfam" id="PF02601"/>
    </source>
</evidence>
<keyword evidence="2" id="KW-0378">Hydrolase</keyword>
<evidence type="ECO:0000313" key="2">
    <source>
        <dbReference type="EMBL" id="MPM84918.1"/>
    </source>
</evidence>
<sequence>MKQIHQQKNASLERLSGTLDALSPLRILSRGYAFCQNEKTNEIITTVEQLRWGDEVQITFSDGHAIGRILEIKGKENGGVDHA</sequence>
<dbReference type="Pfam" id="PF02601">
    <property type="entry name" value="Exonuc_VII_L"/>
    <property type="match status" value="1"/>
</dbReference>
<feature type="domain" description="Exonuclease VII large subunit C-terminal" evidence="1">
    <location>
        <begin position="1"/>
        <end position="65"/>
    </location>
</feature>
<gene>
    <name evidence="2" type="primary">xseA_34</name>
    <name evidence="2" type="ORF">SDC9_131994</name>
</gene>
<dbReference type="AlphaFoldDB" id="A0A645D782"/>
<proteinExistence type="predicted"/>
<dbReference type="InterPro" id="IPR020579">
    <property type="entry name" value="Exonuc_VII_lsu_C"/>
</dbReference>
<dbReference type="GO" id="GO:0006308">
    <property type="term" value="P:DNA catabolic process"/>
    <property type="evidence" value="ECO:0007669"/>
    <property type="project" value="InterPro"/>
</dbReference>
<reference evidence="2" key="1">
    <citation type="submission" date="2019-08" db="EMBL/GenBank/DDBJ databases">
        <authorList>
            <person name="Kucharzyk K."/>
            <person name="Murdoch R.W."/>
            <person name="Higgins S."/>
            <person name="Loffler F."/>
        </authorList>
    </citation>
    <scope>NUCLEOTIDE SEQUENCE</scope>
</reference>
<dbReference type="GO" id="GO:0008855">
    <property type="term" value="F:exodeoxyribonuclease VII activity"/>
    <property type="evidence" value="ECO:0007669"/>
    <property type="project" value="UniProtKB-EC"/>
</dbReference>
<dbReference type="PANTHER" id="PTHR30008:SF0">
    <property type="entry name" value="EXODEOXYRIBONUCLEASE 7 LARGE SUBUNIT"/>
    <property type="match status" value="1"/>
</dbReference>
<dbReference type="EC" id="3.1.11.6" evidence="2"/>
<dbReference type="InterPro" id="IPR003753">
    <property type="entry name" value="Exonuc_VII_L"/>
</dbReference>